<dbReference type="AlphaFoldDB" id="A0A1G7R4X6"/>
<evidence type="ECO:0000256" key="1">
    <source>
        <dbReference type="ARBA" id="ARBA00006484"/>
    </source>
</evidence>
<dbReference type="SUPFAM" id="SSF51735">
    <property type="entry name" value="NAD(P)-binding Rossmann-fold domains"/>
    <property type="match status" value="1"/>
</dbReference>
<dbReference type="Pfam" id="PF00106">
    <property type="entry name" value="adh_short"/>
    <property type="match status" value="1"/>
</dbReference>
<evidence type="ECO:0000313" key="4">
    <source>
        <dbReference type="Proteomes" id="UP000199623"/>
    </source>
</evidence>
<dbReference type="Gene3D" id="3.40.50.720">
    <property type="entry name" value="NAD(P)-binding Rossmann-like Domain"/>
    <property type="match status" value="1"/>
</dbReference>
<dbReference type="GO" id="GO:0016616">
    <property type="term" value="F:oxidoreductase activity, acting on the CH-OH group of donors, NAD or NADP as acceptor"/>
    <property type="evidence" value="ECO:0007669"/>
    <property type="project" value="TreeGrafter"/>
</dbReference>
<protein>
    <submittedName>
        <fullName evidence="3">NAD(P)-dependent dehydrogenase, short-chain alcohol dehydrogenase family</fullName>
    </submittedName>
</protein>
<reference evidence="4" key="1">
    <citation type="submission" date="2016-10" db="EMBL/GenBank/DDBJ databases">
        <authorList>
            <person name="Varghese N."/>
            <person name="Submissions S."/>
        </authorList>
    </citation>
    <scope>NUCLEOTIDE SEQUENCE [LARGE SCALE GENOMIC DNA]</scope>
    <source>
        <strain evidence="4">CGMCC 4.3506</strain>
    </source>
</reference>
<dbReference type="PRINTS" id="PR00080">
    <property type="entry name" value="SDRFAMILY"/>
</dbReference>
<keyword evidence="4" id="KW-1185">Reference proteome</keyword>
<accession>A0A1G7R4X6</accession>
<comment type="similarity">
    <text evidence="1 2">Belongs to the short-chain dehydrogenases/reductases (SDR) family.</text>
</comment>
<dbReference type="PANTHER" id="PTHR42760:SF40">
    <property type="entry name" value="3-OXOACYL-[ACYL-CARRIER-PROTEIN] REDUCTASE, CHLOROPLASTIC"/>
    <property type="match status" value="1"/>
</dbReference>
<dbReference type="InterPro" id="IPR036291">
    <property type="entry name" value="NAD(P)-bd_dom_sf"/>
</dbReference>
<dbReference type="EMBL" id="FNCC01000005">
    <property type="protein sequence ID" value="SDG05020.1"/>
    <property type="molecule type" value="Genomic_DNA"/>
</dbReference>
<evidence type="ECO:0000313" key="3">
    <source>
        <dbReference type="EMBL" id="SDG05020.1"/>
    </source>
</evidence>
<dbReference type="Proteomes" id="UP000199623">
    <property type="component" value="Unassembled WGS sequence"/>
</dbReference>
<gene>
    <name evidence="3" type="ORF">SAMN05216553_10576</name>
</gene>
<dbReference type="PRINTS" id="PR00081">
    <property type="entry name" value="GDHRDH"/>
</dbReference>
<proteinExistence type="inferred from homology"/>
<dbReference type="STRING" id="200378.SAMN05216553_10576"/>
<sequence length="294" mass="30352">MPNGVLTGKVVVVTGAGAGLGRAYAEHAADAGATVIVNDVNAEGAETTAESIRKAGGAAHTSSHSVSDADAVEELFDWIESDLGPLTGLVNNAGIGYGAYPWEEDPARMQRAVSVNVLGTLLCGAKALALMTPRGSGSVVNIGSGVSLGVTGRATYAACKGAVASATYAWALDCADTGVRVNSVSPIAVTGMTPQGFTGPGGSALNDDPNRVAPLVTWLLSDLSVPMTGQTLRFDGRSLRIITHPRLGEPELVRPQWTVGSFVSAFEETFSDRLEDIGWERRPSPRPGAPVVRP</sequence>
<organism evidence="3 4">
    <name type="scientific">Lentzea fradiae</name>
    <dbReference type="NCBI Taxonomy" id="200378"/>
    <lineage>
        <taxon>Bacteria</taxon>
        <taxon>Bacillati</taxon>
        <taxon>Actinomycetota</taxon>
        <taxon>Actinomycetes</taxon>
        <taxon>Pseudonocardiales</taxon>
        <taxon>Pseudonocardiaceae</taxon>
        <taxon>Lentzea</taxon>
    </lineage>
</organism>
<evidence type="ECO:0000256" key="2">
    <source>
        <dbReference type="RuleBase" id="RU000363"/>
    </source>
</evidence>
<dbReference type="CDD" id="cd05233">
    <property type="entry name" value="SDR_c"/>
    <property type="match status" value="1"/>
</dbReference>
<dbReference type="InterPro" id="IPR002347">
    <property type="entry name" value="SDR_fam"/>
</dbReference>
<name>A0A1G7R4X6_9PSEU</name>
<dbReference type="GO" id="GO:0030497">
    <property type="term" value="P:fatty acid elongation"/>
    <property type="evidence" value="ECO:0007669"/>
    <property type="project" value="TreeGrafter"/>
</dbReference>
<dbReference type="PANTHER" id="PTHR42760">
    <property type="entry name" value="SHORT-CHAIN DEHYDROGENASES/REDUCTASES FAMILY MEMBER"/>
    <property type="match status" value="1"/>
</dbReference>